<evidence type="ECO:0000313" key="2">
    <source>
        <dbReference type="EMBL" id="ETI68391.1"/>
    </source>
</evidence>
<gene>
    <name evidence="2" type="ORF">BAVI_13009</name>
</gene>
<comment type="caution">
    <text evidence="2">The sequence shown here is derived from an EMBL/GenBank/DDBJ whole genome shotgun (WGS) entry which is preliminary data.</text>
</comment>
<sequence length="124" mass="14345">MKSKISILKVLLILGLLFAGIIAYGVYWVFFDWSRFKDELINQSTSPNGTYTINAYLSNGGATVSYAVLGELVFNKENKRSKKIYWQYREENAKIEWIDDNTVIINNVELMLPNETYDYRSGIK</sequence>
<dbReference type="EMBL" id="ALAN01000071">
    <property type="protein sequence ID" value="ETI68391.1"/>
    <property type="molecule type" value="Genomic_DNA"/>
</dbReference>
<dbReference type="InterPro" id="IPR035406">
    <property type="entry name" value="DUF5412"/>
</dbReference>
<keyword evidence="3" id="KW-1185">Reference proteome</keyword>
<dbReference type="RefSeq" id="WP_024028785.1">
    <property type="nucleotide sequence ID" value="NZ_ALAN01000071.1"/>
</dbReference>
<dbReference type="Proteomes" id="UP000018877">
    <property type="component" value="Unassembled WGS sequence"/>
</dbReference>
<dbReference type="Pfam" id="PF17428">
    <property type="entry name" value="DUF5412"/>
    <property type="match status" value="1"/>
</dbReference>
<accession>A0AB94IMP4</accession>
<proteinExistence type="predicted"/>
<protein>
    <recommendedName>
        <fullName evidence="4">DUF5412 domain-containing protein</fullName>
    </recommendedName>
</protein>
<dbReference type="AlphaFoldDB" id="A0AB94IMP4"/>
<keyword evidence="1" id="KW-0472">Membrane</keyword>
<evidence type="ECO:0008006" key="4">
    <source>
        <dbReference type="Google" id="ProtNLM"/>
    </source>
</evidence>
<evidence type="ECO:0000313" key="3">
    <source>
        <dbReference type="Proteomes" id="UP000018877"/>
    </source>
</evidence>
<keyword evidence="1" id="KW-1133">Transmembrane helix</keyword>
<organism evidence="2 3">
    <name type="scientific">Neobacillus vireti LMG 21834</name>
    <dbReference type="NCBI Taxonomy" id="1131730"/>
    <lineage>
        <taxon>Bacteria</taxon>
        <taxon>Bacillati</taxon>
        <taxon>Bacillota</taxon>
        <taxon>Bacilli</taxon>
        <taxon>Bacillales</taxon>
        <taxon>Bacillaceae</taxon>
        <taxon>Neobacillus</taxon>
    </lineage>
</organism>
<name>A0AB94IMP4_9BACI</name>
<keyword evidence="1" id="KW-0812">Transmembrane</keyword>
<feature type="transmembrane region" description="Helical" evidence="1">
    <location>
        <begin position="51"/>
        <end position="74"/>
    </location>
</feature>
<evidence type="ECO:0000256" key="1">
    <source>
        <dbReference type="SAM" id="Phobius"/>
    </source>
</evidence>
<feature type="transmembrane region" description="Helical" evidence="1">
    <location>
        <begin position="7"/>
        <end position="31"/>
    </location>
</feature>
<reference evidence="2 3" key="1">
    <citation type="journal article" date="2014" name="Environ. Microbiol.">
        <title>The nitrate-ammonifying and nosZ-carrying bacterium Bacillus vireti is a potent source and sink for nitric and nitrous oxide under high nitrate conditions.</title>
        <authorList>
            <person name="Mania D."/>
            <person name="Heylen K."/>
            <person name="van Spanning R.J."/>
            <person name="Frostegard A."/>
        </authorList>
    </citation>
    <scope>NUCLEOTIDE SEQUENCE [LARGE SCALE GENOMIC DNA]</scope>
    <source>
        <strain evidence="2 3">LMG 21834</strain>
    </source>
</reference>